<accession>A0ABQ7TFX4</accession>
<dbReference type="EMBL" id="JAIPUX010000439">
    <property type="protein sequence ID" value="KAH0628352.1"/>
    <property type="molecule type" value="Genomic_DNA"/>
</dbReference>
<gene>
    <name evidence="1" type="ORF">JD844_009374</name>
</gene>
<dbReference type="InterPro" id="IPR045163">
    <property type="entry name" value="Focadhesin/RST1"/>
</dbReference>
<name>A0ABQ7TFX4_PHRPL</name>
<evidence type="ECO:0000313" key="2">
    <source>
        <dbReference type="Proteomes" id="UP000826234"/>
    </source>
</evidence>
<proteinExistence type="predicted"/>
<evidence type="ECO:0000313" key="1">
    <source>
        <dbReference type="EMBL" id="KAH0628352.1"/>
    </source>
</evidence>
<comment type="caution">
    <text evidence="1">The sequence shown here is derived from an EMBL/GenBank/DDBJ whole genome shotgun (WGS) entry which is preliminary data.</text>
</comment>
<reference evidence="1 2" key="1">
    <citation type="journal article" date="2022" name="Gigascience">
        <title>A chromosome-level genome assembly and annotation of the desert horned lizard, Phrynosoma platyrhinos, provides insight into chromosomal rearrangements among reptiles.</title>
        <authorList>
            <person name="Koochekian N."/>
            <person name="Ascanio A."/>
            <person name="Farleigh K."/>
            <person name="Card D.C."/>
            <person name="Schield D.R."/>
            <person name="Castoe T.A."/>
            <person name="Jezkova T."/>
        </authorList>
    </citation>
    <scope>NUCLEOTIDE SEQUENCE [LARGE SCALE GENOMIC DNA]</scope>
    <source>
        <strain evidence="1">NK-2021</strain>
    </source>
</reference>
<sequence>MSEDIRKKLDFPNALIQSQTVGHLVAAVLKENVLSDKISQTTNQSPALILLWEKCCSDNVVVRTACCEALVTLVAQDHAEFSYVLNGALNRIPSARNSHGLIKIIVKLLQMQALKETKSGEKQLLELYAIRYVSDPSEYEHCFG</sequence>
<keyword evidence="2" id="KW-1185">Reference proteome</keyword>
<dbReference type="Proteomes" id="UP000826234">
    <property type="component" value="Unassembled WGS sequence"/>
</dbReference>
<dbReference type="PANTHER" id="PTHR16212:SF4">
    <property type="entry name" value="FOCADHESIN"/>
    <property type="match status" value="1"/>
</dbReference>
<protein>
    <submittedName>
        <fullName evidence="1">Uncharacterized protein</fullName>
    </submittedName>
</protein>
<organism evidence="1 2">
    <name type="scientific">Phrynosoma platyrhinos</name>
    <name type="common">Desert horned lizard</name>
    <dbReference type="NCBI Taxonomy" id="52577"/>
    <lineage>
        <taxon>Eukaryota</taxon>
        <taxon>Metazoa</taxon>
        <taxon>Chordata</taxon>
        <taxon>Craniata</taxon>
        <taxon>Vertebrata</taxon>
        <taxon>Euteleostomi</taxon>
        <taxon>Lepidosauria</taxon>
        <taxon>Squamata</taxon>
        <taxon>Bifurcata</taxon>
        <taxon>Unidentata</taxon>
        <taxon>Episquamata</taxon>
        <taxon>Toxicofera</taxon>
        <taxon>Iguania</taxon>
        <taxon>Phrynosomatidae</taxon>
        <taxon>Phrynosomatinae</taxon>
        <taxon>Phrynosoma</taxon>
    </lineage>
</organism>
<dbReference type="PANTHER" id="PTHR16212">
    <property type="entry name" value="FOCADHESIN FAMILY MEMBER"/>
    <property type="match status" value="1"/>
</dbReference>